<evidence type="ECO:0000256" key="10">
    <source>
        <dbReference type="RuleBase" id="RU364125"/>
    </source>
</evidence>
<protein>
    <recommendedName>
        <fullName evidence="10">Flagellar protein FliL</fullName>
    </recommendedName>
</protein>
<proteinExistence type="inferred from homology"/>
<evidence type="ECO:0000256" key="4">
    <source>
        <dbReference type="ARBA" id="ARBA00022475"/>
    </source>
</evidence>
<gene>
    <name evidence="12" type="ORF">BVC71_01315</name>
</gene>
<evidence type="ECO:0000256" key="3">
    <source>
        <dbReference type="ARBA" id="ARBA00008281"/>
    </source>
</evidence>
<dbReference type="GO" id="GO:0005886">
    <property type="term" value="C:plasma membrane"/>
    <property type="evidence" value="ECO:0007669"/>
    <property type="project" value="UniProtKB-SubCell"/>
</dbReference>
<evidence type="ECO:0000256" key="7">
    <source>
        <dbReference type="ARBA" id="ARBA00022779"/>
    </source>
</evidence>
<dbReference type="GO" id="GO:0006935">
    <property type="term" value="P:chemotaxis"/>
    <property type="evidence" value="ECO:0007669"/>
    <property type="project" value="UniProtKB-KW"/>
</dbReference>
<evidence type="ECO:0000256" key="9">
    <source>
        <dbReference type="ARBA" id="ARBA00023136"/>
    </source>
</evidence>
<keyword evidence="10" id="KW-0997">Cell inner membrane</keyword>
<dbReference type="GO" id="GO:0071978">
    <property type="term" value="P:bacterial-type flagellum-dependent swarming motility"/>
    <property type="evidence" value="ECO:0007669"/>
    <property type="project" value="TreeGrafter"/>
</dbReference>
<dbReference type="AlphaFoldDB" id="A0A251X1J0"/>
<comment type="function">
    <text evidence="1 10">Controls the rotational direction of flagella during chemotaxis.</text>
</comment>
<dbReference type="PANTHER" id="PTHR35091">
    <property type="entry name" value="FLAGELLAR PROTEIN FLIL"/>
    <property type="match status" value="1"/>
</dbReference>
<sequence length="197" mass="21312">MADATEDAPKEPGIVSKIIKLIVRLVIAAILLGVGFAGGWFYFANPMSPAQNALSLLAPEPETEGEAAEGEGEGEGDGLPERIPRELPETAMFETSYYQMEEPLTTNLMGSRRYMQVGIGMSTQYGEQVMTNVETHKVAIRSDILNIMGDFSEETVSDAAGRDELALAIKNVVNARLEGLEGFGGVEDVFFTSFVLQ</sequence>
<dbReference type="GO" id="GO:0009425">
    <property type="term" value="C:bacterial-type flagellum basal body"/>
    <property type="evidence" value="ECO:0007669"/>
    <property type="project" value="InterPro"/>
</dbReference>
<dbReference type="Proteomes" id="UP000194664">
    <property type="component" value="Unassembled WGS sequence"/>
</dbReference>
<name>A0A251X1J0_9RHOB</name>
<feature type="transmembrane region" description="Helical" evidence="10">
    <location>
        <begin position="21"/>
        <end position="43"/>
    </location>
</feature>
<keyword evidence="8 10" id="KW-1133">Transmembrane helix</keyword>
<comment type="subcellular location">
    <subcellularLocation>
        <location evidence="10">Cell inner membrane</location>
    </subcellularLocation>
    <subcellularLocation>
        <location evidence="2">Cell membrane</location>
        <topology evidence="2">Single-pass membrane protein</topology>
    </subcellularLocation>
</comment>
<evidence type="ECO:0000256" key="8">
    <source>
        <dbReference type="ARBA" id="ARBA00022989"/>
    </source>
</evidence>
<keyword evidence="5 10" id="KW-0145">Chemotaxis</keyword>
<evidence type="ECO:0000256" key="5">
    <source>
        <dbReference type="ARBA" id="ARBA00022500"/>
    </source>
</evidence>
<comment type="caution">
    <text evidence="12">The sequence shown here is derived from an EMBL/GenBank/DDBJ whole genome shotgun (WGS) entry which is preliminary data.</text>
</comment>
<keyword evidence="7 10" id="KW-0283">Flagellar rotation</keyword>
<evidence type="ECO:0000313" key="13">
    <source>
        <dbReference type="Proteomes" id="UP000194664"/>
    </source>
</evidence>
<accession>A0A251X1J0</accession>
<feature type="compositionally biased region" description="Acidic residues" evidence="11">
    <location>
        <begin position="61"/>
        <end position="78"/>
    </location>
</feature>
<organism evidence="12 13">
    <name type="scientific">Marivivens niveibacter</name>
    <dbReference type="NCBI Taxonomy" id="1930667"/>
    <lineage>
        <taxon>Bacteria</taxon>
        <taxon>Pseudomonadati</taxon>
        <taxon>Pseudomonadota</taxon>
        <taxon>Alphaproteobacteria</taxon>
        <taxon>Rhodobacterales</taxon>
        <taxon>Paracoccaceae</taxon>
        <taxon>Marivivens group</taxon>
        <taxon>Marivivens</taxon>
    </lineage>
</organism>
<evidence type="ECO:0000256" key="1">
    <source>
        <dbReference type="ARBA" id="ARBA00002254"/>
    </source>
</evidence>
<dbReference type="OrthoDB" id="7058946at2"/>
<dbReference type="EMBL" id="MSPP01000001">
    <property type="protein sequence ID" value="OUD10184.1"/>
    <property type="molecule type" value="Genomic_DNA"/>
</dbReference>
<dbReference type="RefSeq" id="WP_086449834.1">
    <property type="nucleotide sequence ID" value="NZ_MSPP01000001.1"/>
</dbReference>
<dbReference type="Pfam" id="PF03748">
    <property type="entry name" value="FliL"/>
    <property type="match status" value="1"/>
</dbReference>
<evidence type="ECO:0000256" key="2">
    <source>
        <dbReference type="ARBA" id="ARBA00004162"/>
    </source>
</evidence>
<keyword evidence="4" id="KW-1003">Cell membrane</keyword>
<evidence type="ECO:0000256" key="11">
    <source>
        <dbReference type="SAM" id="MobiDB-lite"/>
    </source>
</evidence>
<comment type="similarity">
    <text evidence="3 10">Belongs to the FliL family.</text>
</comment>
<evidence type="ECO:0000313" key="12">
    <source>
        <dbReference type="EMBL" id="OUD10184.1"/>
    </source>
</evidence>
<keyword evidence="9 10" id="KW-0472">Membrane</keyword>
<dbReference type="PANTHER" id="PTHR35091:SF2">
    <property type="entry name" value="FLAGELLAR PROTEIN FLIL"/>
    <property type="match status" value="1"/>
</dbReference>
<keyword evidence="13" id="KW-1185">Reference proteome</keyword>
<dbReference type="InterPro" id="IPR005503">
    <property type="entry name" value="FliL"/>
</dbReference>
<feature type="region of interest" description="Disordered" evidence="11">
    <location>
        <begin position="60"/>
        <end position="82"/>
    </location>
</feature>
<evidence type="ECO:0000256" key="6">
    <source>
        <dbReference type="ARBA" id="ARBA00022692"/>
    </source>
</evidence>
<reference evidence="12 13" key="1">
    <citation type="submission" date="2016-12" db="EMBL/GenBank/DDBJ databases">
        <title>The draft genome sequence of HSLHS2.</title>
        <authorList>
            <person name="Hu D."/>
            <person name="Wang L."/>
            <person name="Shao Z."/>
        </authorList>
    </citation>
    <scope>NUCLEOTIDE SEQUENCE [LARGE SCALE GENOMIC DNA]</scope>
    <source>
        <strain evidence="12">MCCC 1A06712</strain>
    </source>
</reference>
<keyword evidence="6 10" id="KW-0812">Transmembrane</keyword>